<dbReference type="EMBL" id="VSRR010000043">
    <property type="protein sequence ID" value="MPC08784.1"/>
    <property type="molecule type" value="Genomic_DNA"/>
</dbReference>
<gene>
    <name evidence="1" type="ORF">E2C01_001376</name>
</gene>
<evidence type="ECO:0000313" key="2">
    <source>
        <dbReference type="Proteomes" id="UP000324222"/>
    </source>
</evidence>
<accession>A0A5B7CJ93</accession>
<sequence length="126" mass="14163">MIGGAVAWPELPPNCALVGNWTNYDHTNSIAVWDVTKAIPGEISKFKTYGVEQKHLNVTLSGKSFTRDHRLLGLVLTSIDDTRARFTVLACYNDELWVMQVPLTKNPVSFTRIFTLTKDRSSFNGF</sequence>
<name>A0A5B7CJ93_PORTR</name>
<reference evidence="1 2" key="1">
    <citation type="submission" date="2019-05" db="EMBL/GenBank/DDBJ databases">
        <title>Another draft genome of Portunus trituberculatus and its Hox gene families provides insights of decapod evolution.</title>
        <authorList>
            <person name="Jeong J.-H."/>
            <person name="Song I."/>
            <person name="Kim S."/>
            <person name="Choi T."/>
            <person name="Kim D."/>
            <person name="Ryu S."/>
            <person name="Kim W."/>
        </authorList>
    </citation>
    <scope>NUCLEOTIDE SEQUENCE [LARGE SCALE GENOMIC DNA]</scope>
    <source>
        <tissue evidence="1">Muscle</tissue>
    </source>
</reference>
<organism evidence="1 2">
    <name type="scientific">Portunus trituberculatus</name>
    <name type="common">Swimming crab</name>
    <name type="synonym">Neptunus trituberculatus</name>
    <dbReference type="NCBI Taxonomy" id="210409"/>
    <lineage>
        <taxon>Eukaryota</taxon>
        <taxon>Metazoa</taxon>
        <taxon>Ecdysozoa</taxon>
        <taxon>Arthropoda</taxon>
        <taxon>Crustacea</taxon>
        <taxon>Multicrustacea</taxon>
        <taxon>Malacostraca</taxon>
        <taxon>Eumalacostraca</taxon>
        <taxon>Eucarida</taxon>
        <taxon>Decapoda</taxon>
        <taxon>Pleocyemata</taxon>
        <taxon>Brachyura</taxon>
        <taxon>Eubrachyura</taxon>
        <taxon>Portunoidea</taxon>
        <taxon>Portunidae</taxon>
        <taxon>Portuninae</taxon>
        <taxon>Portunus</taxon>
    </lineage>
</organism>
<comment type="caution">
    <text evidence="1">The sequence shown here is derived from an EMBL/GenBank/DDBJ whole genome shotgun (WGS) entry which is preliminary data.</text>
</comment>
<dbReference type="Proteomes" id="UP000324222">
    <property type="component" value="Unassembled WGS sequence"/>
</dbReference>
<dbReference type="AlphaFoldDB" id="A0A5B7CJ93"/>
<keyword evidence="2" id="KW-1185">Reference proteome</keyword>
<evidence type="ECO:0000313" key="1">
    <source>
        <dbReference type="EMBL" id="MPC08784.1"/>
    </source>
</evidence>
<proteinExistence type="predicted"/>
<protein>
    <submittedName>
        <fullName evidence="1">Uncharacterized protein</fullName>
    </submittedName>
</protein>